<dbReference type="AlphaFoldDB" id="A0A4R1Q3W6"/>
<evidence type="ECO:0000313" key="3">
    <source>
        <dbReference type="EMBL" id="TCL39453.1"/>
    </source>
</evidence>
<organism evidence="3 4">
    <name type="scientific">Anaerospora hongkongensis</name>
    <dbReference type="NCBI Taxonomy" id="244830"/>
    <lineage>
        <taxon>Bacteria</taxon>
        <taxon>Bacillati</taxon>
        <taxon>Bacillota</taxon>
        <taxon>Negativicutes</taxon>
        <taxon>Selenomonadales</taxon>
        <taxon>Sporomusaceae</taxon>
        <taxon>Anaerospora</taxon>
    </lineage>
</organism>
<protein>
    <submittedName>
        <fullName evidence="3">Uncharacterized protein DUF1540</fullName>
    </submittedName>
</protein>
<dbReference type="RefSeq" id="WP_243650431.1">
    <property type="nucleotide sequence ID" value="NZ_DAIMLW010000287.1"/>
</dbReference>
<evidence type="ECO:0000259" key="2">
    <source>
        <dbReference type="Pfam" id="PF07561"/>
    </source>
</evidence>
<feature type="compositionally biased region" description="Polar residues" evidence="1">
    <location>
        <begin position="46"/>
        <end position="55"/>
    </location>
</feature>
<comment type="caution">
    <text evidence="3">The sequence shown here is derived from an EMBL/GenBank/DDBJ whole genome shotgun (WGS) entry which is preliminary data.</text>
</comment>
<name>A0A4R1Q3W6_9FIRM</name>
<dbReference type="Pfam" id="PF07561">
    <property type="entry name" value="DUF1540"/>
    <property type="match status" value="1"/>
</dbReference>
<proteinExistence type="predicted"/>
<evidence type="ECO:0000256" key="1">
    <source>
        <dbReference type="SAM" id="MobiDB-lite"/>
    </source>
</evidence>
<gene>
    <name evidence="3" type="ORF">EV210_102369</name>
</gene>
<dbReference type="Proteomes" id="UP000295063">
    <property type="component" value="Unassembled WGS sequence"/>
</dbReference>
<dbReference type="InterPro" id="IPR011437">
    <property type="entry name" value="DUF1540"/>
</dbReference>
<feature type="domain" description="DUF1540" evidence="2">
    <location>
        <begin position="8"/>
        <end position="51"/>
    </location>
</feature>
<accession>A0A4R1Q3W6</accession>
<reference evidence="3 4" key="1">
    <citation type="submission" date="2019-03" db="EMBL/GenBank/DDBJ databases">
        <title>Genomic Encyclopedia of Type Strains, Phase IV (KMG-IV): sequencing the most valuable type-strain genomes for metagenomic binning, comparative biology and taxonomic classification.</title>
        <authorList>
            <person name="Goeker M."/>
        </authorList>
    </citation>
    <scope>NUCLEOTIDE SEQUENCE [LARGE SCALE GENOMIC DNA]</scope>
    <source>
        <strain evidence="3 4">DSM 15969</strain>
    </source>
</reference>
<feature type="region of interest" description="Disordered" evidence="1">
    <location>
        <begin position="36"/>
        <end position="55"/>
    </location>
</feature>
<dbReference type="EMBL" id="SLUI01000002">
    <property type="protein sequence ID" value="TCL39453.1"/>
    <property type="molecule type" value="Genomic_DNA"/>
</dbReference>
<evidence type="ECO:0000313" key="4">
    <source>
        <dbReference type="Proteomes" id="UP000295063"/>
    </source>
</evidence>
<sequence>MANILNGVKCSVKNCNYWEENYKCSASAIEVNVDNGGHTASKSRETNCQTFRPKA</sequence>
<keyword evidence="4" id="KW-1185">Reference proteome</keyword>